<reference evidence="3" key="1">
    <citation type="journal article" date="2019" name="Int. J. Syst. Evol. Microbiol.">
        <title>The Global Catalogue of Microorganisms (GCM) 10K type strain sequencing project: providing services to taxonomists for standard genome sequencing and annotation.</title>
        <authorList>
            <consortium name="The Broad Institute Genomics Platform"/>
            <consortium name="The Broad Institute Genome Sequencing Center for Infectious Disease"/>
            <person name="Wu L."/>
            <person name="Ma J."/>
        </authorList>
    </citation>
    <scope>NUCLEOTIDE SEQUENCE [LARGE SCALE GENOMIC DNA]</scope>
    <source>
        <strain evidence="3">CGMCC 1.12859</strain>
    </source>
</reference>
<feature type="transmembrane region" description="Helical" evidence="1">
    <location>
        <begin position="7"/>
        <end position="26"/>
    </location>
</feature>
<organism evidence="2 3">
    <name type="scientific">Kitasatospora paranensis</name>
    <dbReference type="NCBI Taxonomy" id="258053"/>
    <lineage>
        <taxon>Bacteria</taxon>
        <taxon>Bacillati</taxon>
        <taxon>Actinomycetota</taxon>
        <taxon>Actinomycetes</taxon>
        <taxon>Kitasatosporales</taxon>
        <taxon>Streptomycetaceae</taxon>
        <taxon>Kitasatospora</taxon>
    </lineage>
</organism>
<gene>
    <name evidence="2" type="ORF">ACFQMG_24120</name>
</gene>
<keyword evidence="1" id="KW-1133">Transmembrane helix</keyword>
<evidence type="ECO:0008006" key="4">
    <source>
        <dbReference type="Google" id="ProtNLM"/>
    </source>
</evidence>
<protein>
    <recommendedName>
        <fullName evidence="4">SMODS-associating 2TM beta-strand rich effector domain-containing protein</fullName>
    </recommendedName>
</protein>
<evidence type="ECO:0000313" key="3">
    <source>
        <dbReference type="Proteomes" id="UP001596435"/>
    </source>
</evidence>
<dbReference type="EMBL" id="JBHTAJ010000050">
    <property type="protein sequence ID" value="MFC7182640.1"/>
    <property type="molecule type" value="Genomic_DNA"/>
</dbReference>
<keyword evidence="3" id="KW-1185">Reference proteome</keyword>
<comment type="caution">
    <text evidence="2">The sequence shown here is derived from an EMBL/GenBank/DDBJ whole genome shotgun (WGS) entry which is preliminary data.</text>
</comment>
<keyword evidence="1" id="KW-0812">Transmembrane</keyword>
<dbReference type="RefSeq" id="WP_345704309.1">
    <property type="nucleotide sequence ID" value="NZ_BAABKV010000001.1"/>
</dbReference>
<sequence>MNVRLAVHLLVSLVLALVLVLTGLALGGPLLAFLGFVLWFLLEALIKALLPPSFHPGIEGAQTTSAVYRGWAARLVAGTALGKGRTVAGDAARLAAGVRLCLLSFGVRDGSQTLGYLLLQRTPDGATAVAWRGRGKGQVIRPIVPATATFLPGREQQNASQARLGYRTPVQFGEDTYWLRDHDAELAQLVLATESATGPATPLNT</sequence>
<keyword evidence="1" id="KW-0472">Membrane</keyword>
<accession>A0ABW2G1M4</accession>
<proteinExistence type="predicted"/>
<evidence type="ECO:0000313" key="2">
    <source>
        <dbReference type="EMBL" id="MFC7182640.1"/>
    </source>
</evidence>
<dbReference type="Proteomes" id="UP001596435">
    <property type="component" value="Unassembled WGS sequence"/>
</dbReference>
<name>A0ABW2G1M4_9ACTN</name>
<evidence type="ECO:0000256" key="1">
    <source>
        <dbReference type="SAM" id="Phobius"/>
    </source>
</evidence>